<feature type="domain" description="Calcineurin-like phosphoesterase" evidence="2">
    <location>
        <begin position="1"/>
        <end position="200"/>
    </location>
</feature>
<accession>A0A0R2KYJ6</accession>
<evidence type="ECO:0000256" key="1">
    <source>
        <dbReference type="ARBA" id="ARBA00022801"/>
    </source>
</evidence>
<dbReference type="Pfam" id="PF00149">
    <property type="entry name" value="Metallophos"/>
    <property type="match status" value="1"/>
</dbReference>
<dbReference type="RefSeq" id="WP_057802003.1">
    <property type="nucleotide sequence ID" value="NZ_JQBX01000004.1"/>
</dbReference>
<dbReference type="InterPro" id="IPR004843">
    <property type="entry name" value="Calcineurin-like_PHP"/>
</dbReference>
<dbReference type="InterPro" id="IPR029052">
    <property type="entry name" value="Metallo-depent_PP-like"/>
</dbReference>
<organism evidence="3 4">
    <name type="scientific">Pediococcus stilesii</name>
    <dbReference type="NCBI Taxonomy" id="331679"/>
    <lineage>
        <taxon>Bacteria</taxon>
        <taxon>Bacillati</taxon>
        <taxon>Bacillota</taxon>
        <taxon>Bacilli</taxon>
        <taxon>Lactobacillales</taxon>
        <taxon>Lactobacillaceae</taxon>
        <taxon>Pediococcus</taxon>
    </lineage>
</organism>
<keyword evidence="3" id="KW-0540">Nuclease</keyword>
<dbReference type="Proteomes" id="UP000051859">
    <property type="component" value="Unassembled WGS sequence"/>
</dbReference>
<dbReference type="CDD" id="cd00840">
    <property type="entry name" value="MPP_Mre11_N"/>
    <property type="match status" value="1"/>
</dbReference>
<keyword evidence="1" id="KW-0378">Hydrolase</keyword>
<name>A0A0R2KYJ6_9LACO</name>
<dbReference type="InterPro" id="IPR041796">
    <property type="entry name" value="Mre11_N"/>
</dbReference>
<dbReference type="InterPro" id="IPR050535">
    <property type="entry name" value="DNA_Repair-Maintenance_Comp"/>
</dbReference>
<dbReference type="Gene3D" id="3.60.21.10">
    <property type="match status" value="1"/>
</dbReference>
<proteinExistence type="predicted"/>
<dbReference type="GO" id="GO:0004527">
    <property type="term" value="F:exonuclease activity"/>
    <property type="evidence" value="ECO:0007669"/>
    <property type="project" value="UniProtKB-KW"/>
</dbReference>
<keyword evidence="4" id="KW-1185">Reference proteome</keyword>
<evidence type="ECO:0000313" key="4">
    <source>
        <dbReference type="Proteomes" id="UP000051859"/>
    </source>
</evidence>
<dbReference type="PATRIC" id="fig|331679.3.peg.1291"/>
<dbReference type="InterPro" id="IPR014576">
    <property type="entry name" value="Pesterase_YhaO"/>
</dbReference>
<sequence>MKFIHAADIHLGSPFQGLRKISNDVREKVIASTGEAYNKLVQDAIDNSVDFVCIVGDLFDNPEPDLETLNIAISGMDKLNEAGIPVYLSYGNHDYLNFKIPSNIFPKNVKIFGNQVETKTQTLQDGMTVAITGFSYAKRAEVNARIDEYPVKNQDVDFQIGMLHGSMDGINSTEAHYAPFTQSQLISKNYDYWALGHIHKRQEINSKPIITYSGNTQGRHVNESGVKGVNLVTIDSKEKATVNFLETDVIEWNSIEVKAVAGMDLDKLIAAILREIGDATQSKFQLINIILRDSNILDSVVLDDISSGLALMQIQKQVDPNEILFHRITMKANENIQMFSELDREFWEKSENLVFNSKTVQETLGRLIELDFIAEEYSDEEEVALVKDRVELMLKQRNVLGDE</sequence>
<protein>
    <submittedName>
        <fullName evidence="3">DNA repair exonuclease</fullName>
    </submittedName>
</protein>
<evidence type="ECO:0000259" key="2">
    <source>
        <dbReference type="Pfam" id="PF00149"/>
    </source>
</evidence>
<dbReference type="PIRSF" id="PIRSF033091">
    <property type="entry name" value="Pesterase_YhaO"/>
    <property type="match status" value="1"/>
</dbReference>
<keyword evidence="3" id="KW-0269">Exonuclease</keyword>
<dbReference type="PANTHER" id="PTHR30337">
    <property type="entry name" value="COMPONENT OF ATP-DEPENDENT DSDNA EXONUCLEASE"/>
    <property type="match status" value="1"/>
</dbReference>
<evidence type="ECO:0000313" key="3">
    <source>
        <dbReference type="EMBL" id="KRN94627.1"/>
    </source>
</evidence>
<dbReference type="PANTHER" id="PTHR30337:SF7">
    <property type="entry name" value="PHOSPHOESTERASE"/>
    <property type="match status" value="1"/>
</dbReference>
<dbReference type="SUPFAM" id="SSF56300">
    <property type="entry name" value="Metallo-dependent phosphatases"/>
    <property type="match status" value="1"/>
</dbReference>
<dbReference type="STRING" id="331679.IV81_GL001264"/>
<dbReference type="EMBL" id="JQBX01000004">
    <property type="protein sequence ID" value="KRN94627.1"/>
    <property type="molecule type" value="Genomic_DNA"/>
</dbReference>
<gene>
    <name evidence="3" type="ORF">IV81_GL001264</name>
</gene>
<reference evidence="3 4" key="1">
    <citation type="journal article" date="2015" name="Genome Announc.">
        <title>Expanding the biotechnology potential of lactobacilli through comparative genomics of 213 strains and associated genera.</title>
        <authorList>
            <person name="Sun Z."/>
            <person name="Harris H.M."/>
            <person name="McCann A."/>
            <person name="Guo C."/>
            <person name="Argimon S."/>
            <person name="Zhang W."/>
            <person name="Yang X."/>
            <person name="Jeffery I.B."/>
            <person name="Cooney J.C."/>
            <person name="Kagawa T.F."/>
            <person name="Liu W."/>
            <person name="Song Y."/>
            <person name="Salvetti E."/>
            <person name="Wrobel A."/>
            <person name="Rasinkangas P."/>
            <person name="Parkhill J."/>
            <person name="Rea M.C."/>
            <person name="O'Sullivan O."/>
            <person name="Ritari J."/>
            <person name="Douillard F.P."/>
            <person name="Paul Ross R."/>
            <person name="Yang R."/>
            <person name="Briner A.E."/>
            <person name="Felis G.E."/>
            <person name="de Vos W.M."/>
            <person name="Barrangou R."/>
            <person name="Klaenhammer T.R."/>
            <person name="Caufield P.W."/>
            <person name="Cui Y."/>
            <person name="Zhang H."/>
            <person name="O'Toole P.W."/>
        </authorList>
    </citation>
    <scope>NUCLEOTIDE SEQUENCE [LARGE SCALE GENOMIC DNA]</scope>
    <source>
        <strain evidence="3 4">DSM 18001</strain>
    </source>
</reference>
<dbReference type="AlphaFoldDB" id="A0A0R2KYJ6"/>
<comment type="caution">
    <text evidence="3">The sequence shown here is derived from an EMBL/GenBank/DDBJ whole genome shotgun (WGS) entry which is preliminary data.</text>
</comment>